<evidence type="ECO:0000256" key="5">
    <source>
        <dbReference type="ARBA" id="ARBA00022929"/>
    </source>
</evidence>
<evidence type="ECO:0000256" key="7">
    <source>
        <dbReference type="PROSITE-ProRule" id="PRU00533"/>
    </source>
</evidence>
<dbReference type="PROSITE" id="PS51187">
    <property type="entry name" value="AUTOINDUCER_SYNTH_2"/>
    <property type="match status" value="1"/>
</dbReference>
<evidence type="ECO:0000256" key="4">
    <source>
        <dbReference type="ARBA" id="ARBA00022691"/>
    </source>
</evidence>
<dbReference type="PRINTS" id="PR01549">
    <property type="entry name" value="AUTOINDCRSYN"/>
</dbReference>
<dbReference type="Gene3D" id="3.40.630.30">
    <property type="match status" value="1"/>
</dbReference>
<gene>
    <name evidence="10" type="primary">lasI</name>
    <name evidence="10" type="ORF">VVAX_05952</name>
</gene>
<comment type="similarity">
    <text evidence="7 8">Belongs to the autoinducer synthase family.</text>
</comment>
<dbReference type="GO" id="GO:0007165">
    <property type="term" value="P:signal transduction"/>
    <property type="evidence" value="ECO:0007669"/>
    <property type="project" value="TreeGrafter"/>
</dbReference>
<evidence type="ECO:0000256" key="3">
    <source>
        <dbReference type="ARBA" id="ARBA00022679"/>
    </source>
</evidence>
<dbReference type="PANTHER" id="PTHR39322:SF1">
    <property type="entry name" value="ISOVALERYL-HOMOSERINE LACTONE SYNTHASE"/>
    <property type="match status" value="1"/>
</dbReference>
<protein>
    <recommendedName>
        <fullName evidence="1 8">Acyl-homoserine-lactone synthase</fullName>
        <ecNumber evidence="1 8">2.3.1.184</ecNumber>
    </recommendedName>
    <alternativeName>
        <fullName evidence="8">Autoinducer synthesis protein</fullName>
    </alternativeName>
</protein>
<dbReference type="InterPro" id="IPR016181">
    <property type="entry name" value="Acyl_CoA_acyltransferase"/>
</dbReference>
<dbReference type="AlphaFoldDB" id="A0A679JL26"/>
<evidence type="ECO:0000256" key="1">
    <source>
        <dbReference type="ARBA" id="ARBA00012340"/>
    </source>
</evidence>
<dbReference type="EMBL" id="LR743508">
    <property type="protein sequence ID" value="CAA2109681.1"/>
    <property type="molecule type" value="Genomic_DNA"/>
</dbReference>
<evidence type="ECO:0000256" key="2">
    <source>
        <dbReference type="ARBA" id="ARBA00022654"/>
    </source>
</evidence>
<name>A0A679JL26_VARPD</name>
<evidence type="ECO:0000313" key="10">
    <source>
        <dbReference type="EMBL" id="CAA2109681.1"/>
    </source>
</evidence>
<dbReference type="GO" id="GO:0009372">
    <property type="term" value="P:quorum sensing"/>
    <property type="evidence" value="ECO:0007669"/>
    <property type="project" value="UniProtKB-UniRule"/>
</dbReference>
<evidence type="ECO:0000256" key="9">
    <source>
        <dbReference type="SAM" id="MobiDB-lite"/>
    </source>
</evidence>
<evidence type="ECO:0000256" key="6">
    <source>
        <dbReference type="ARBA" id="ARBA00048576"/>
    </source>
</evidence>
<feature type="region of interest" description="Disordered" evidence="9">
    <location>
        <begin position="188"/>
        <end position="225"/>
    </location>
</feature>
<organism evidence="10">
    <name type="scientific">Variovorax paradoxus</name>
    <dbReference type="NCBI Taxonomy" id="34073"/>
    <lineage>
        <taxon>Bacteria</taxon>
        <taxon>Pseudomonadati</taxon>
        <taxon>Pseudomonadota</taxon>
        <taxon>Betaproteobacteria</taxon>
        <taxon>Burkholderiales</taxon>
        <taxon>Comamonadaceae</taxon>
        <taxon>Variovorax</taxon>
    </lineage>
</organism>
<accession>A0A679JL26</accession>
<keyword evidence="4 8" id="KW-0949">S-adenosyl-L-methionine</keyword>
<dbReference type="EC" id="2.3.1.184" evidence="1 8"/>
<dbReference type="PANTHER" id="PTHR39322">
    <property type="entry name" value="ACYL-HOMOSERINE-LACTONE SYNTHASE"/>
    <property type="match status" value="1"/>
</dbReference>
<dbReference type="GO" id="GO:0061579">
    <property type="term" value="F:N-acyl homoserine lactone synthase activity"/>
    <property type="evidence" value="ECO:0007669"/>
    <property type="project" value="UniProtKB-UniRule"/>
</dbReference>
<sequence length="225" mass="24366">MNIVTGTADTLPAGLLFDMAHYRYRVFVERLGWQLQHHGRLELDQFDRRDTLYVIARQRGGELRGVARLLPTDQPYLLATAFAQLLPGRPLPRSPEIWELSRFAAVDLDASGREGTRFGASEVALALLRGAMQLAAQRGARALVTASPIGIERLLRIAGIAASRMAPPVAIGGHRMFACRIELSSTRPAPASASGGDGGTLAPLSRAVPVRPRSPRRRSCSPISV</sequence>
<dbReference type="InterPro" id="IPR018311">
    <property type="entry name" value="Autoind_synth_CS"/>
</dbReference>
<keyword evidence="5 7" id="KW-0071">Autoinducer synthesis</keyword>
<dbReference type="RefSeq" id="WP_339093628.1">
    <property type="nucleotide sequence ID" value="NZ_LR743508.1"/>
</dbReference>
<proteinExistence type="inferred from homology"/>
<keyword evidence="3 8" id="KW-0808">Transferase</keyword>
<reference evidence="10" key="1">
    <citation type="submission" date="2019-12" db="EMBL/GenBank/DDBJ databases">
        <authorList>
            <person name="Cremers G."/>
        </authorList>
    </citation>
    <scope>NUCLEOTIDE SEQUENCE</scope>
    <source>
        <strain evidence="10">Vvax</strain>
    </source>
</reference>
<comment type="catalytic activity">
    <reaction evidence="6 8">
        <text>a fatty acyl-[ACP] + S-adenosyl-L-methionine = an N-acyl-L-homoserine lactone + S-methyl-5'-thioadenosine + holo-[ACP] + H(+)</text>
        <dbReference type="Rhea" id="RHEA:10096"/>
        <dbReference type="Rhea" id="RHEA-COMP:9685"/>
        <dbReference type="Rhea" id="RHEA-COMP:14125"/>
        <dbReference type="ChEBI" id="CHEBI:15378"/>
        <dbReference type="ChEBI" id="CHEBI:17509"/>
        <dbReference type="ChEBI" id="CHEBI:55474"/>
        <dbReference type="ChEBI" id="CHEBI:59789"/>
        <dbReference type="ChEBI" id="CHEBI:64479"/>
        <dbReference type="ChEBI" id="CHEBI:138651"/>
        <dbReference type="EC" id="2.3.1.184"/>
    </reaction>
</comment>
<dbReference type="Pfam" id="PF00765">
    <property type="entry name" value="Autoind_synth"/>
    <property type="match status" value="1"/>
</dbReference>
<keyword evidence="2 7" id="KW-0673">Quorum sensing</keyword>
<keyword evidence="10" id="KW-0012">Acyltransferase</keyword>
<dbReference type="SUPFAM" id="SSF55729">
    <property type="entry name" value="Acyl-CoA N-acyltransferases (Nat)"/>
    <property type="match status" value="1"/>
</dbReference>
<dbReference type="PROSITE" id="PS00949">
    <property type="entry name" value="AUTOINDUCER_SYNTH_1"/>
    <property type="match status" value="1"/>
</dbReference>
<evidence type="ECO:0000256" key="8">
    <source>
        <dbReference type="RuleBase" id="RU361135"/>
    </source>
</evidence>
<dbReference type="InterPro" id="IPR001690">
    <property type="entry name" value="Autoind_synthase"/>
</dbReference>